<dbReference type="GO" id="GO:0016042">
    <property type="term" value="P:lipid catabolic process"/>
    <property type="evidence" value="ECO:0007669"/>
    <property type="project" value="UniProtKB-UniRule"/>
</dbReference>
<keyword evidence="3 4" id="KW-0443">Lipid metabolism</keyword>
<dbReference type="InterPro" id="IPR050301">
    <property type="entry name" value="NTE"/>
</dbReference>
<dbReference type="RefSeq" id="WP_063741143.1">
    <property type="nucleotide sequence ID" value="NZ_CADFFX010000005.1"/>
</dbReference>
<dbReference type="InterPro" id="IPR002641">
    <property type="entry name" value="PNPLA_dom"/>
</dbReference>
<dbReference type="InterPro" id="IPR016035">
    <property type="entry name" value="Acyl_Trfase/lysoPLipase"/>
</dbReference>
<keyword evidence="8" id="KW-1185">Reference proteome</keyword>
<evidence type="ECO:0000256" key="4">
    <source>
        <dbReference type="PROSITE-ProRule" id="PRU01161"/>
    </source>
</evidence>
<comment type="caution">
    <text evidence="7">The sequence shown here is derived from an EMBL/GenBank/DDBJ whole genome shotgun (WGS) entry which is preliminary data.</text>
</comment>
<feature type="short sequence motif" description="GXSXG" evidence="4">
    <location>
        <begin position="56"/>
        <end position="60"/>
    </location>
</feature>
<dbReference type="CDD" id="cd07209">
    <property type="entry name" value="Pat_hypo_Ecoli_Z1214_like"/>
    <property type="match status" value="1"/>
</dbReference>
<evidence type="ECO:0000256" key="5">
    <source>
        <dbReference type="SAM" id="MobiDB-lite"/>
    </source>
</evidence>
<dbReference type="Gene3D" id="3.40.1090.10">
    <property type="entry name" value="Cytosolic phospholipase A2 catalytic domain"/>
    <property type="match status" value="2"/>
</dbReference>
<keyword evidence="2 4" id="KW-0442">Lipid degradation</keyword>
<evidence type="ECO:0000256" key="2">
    <source>
        <dbReference type="ARBA" id="ARBA00022963"/>
    </source>
</evidence>
<gene>
    <name evidence="7" type="ORF">BG61_36255</name>
</gene>
<feature type="short sequence motif" description="GXGXXG" evidence="4">
    <location>
        <begin position="29"/>
        <end position="34"/>
    </location>
</feature>
<protein>
    <submittedName>
        <fullName evidence="7">Membrane protein</fullName>
    </submittedName>
</protein>
<sequence>MPHATTPDPSTLNDKIARHYETVALVLQGGGALGSYQAGVYEGLAEAGIHPNWVAGISIGALNTAIIAGNAPGARVDALKQFWATICQPGSSLRLWPPEVETHLFGTSDTYRQAFSAWYATRALVEGQSGFFAPRFPPPVGPWPLKVADASHYNTGALKSTLERFADFERINRGGMRVCVGAVNVASGNLTFFDNHEITLKAEHFMASGALPPGFPAVEVDGQYFWDGGLVSNTPLSHVLGQIPRRDTLAFQVDLWSAEGDLPSSMAQVDGRTKDIQYSSRTRAVTHYVRHDQLLRRTLREVLRHVSAEELERDPWCRIAARMSTDKRYNVVQLIYKDKPYENHFKDFQFGFNTMLDHWSSGLADIRATLAHPEWFDPPENEAGFASRDVHAPTSSDRLGPKTSTEHEAGI</sequence>
<keyword evidence="1 4" id="KW-0378">Hydrolase</keyword>
<reference evidence="7 8" key="1">
    <citation type="submission" date="2014-03" db="EMBL/GenBank/DDBJ databases">
        <title>Draft Genome Sequences of Four Burkholderia Strains.</title>
        <authorList>
            <person name="Liu X.Y."/>
            <person name="Li C.X."/>
            <person name="Xu J.H."/>
        </authorList>
    </citation>
    <scope>NUCLEOTIDE SEQUENCE [LARGE SCALE GENOMIC DNA]</scope>
    <source>
        <strain evidence="7 8">DSM 50014</strain>
    </source>
</reference>
<dbReference type="Pfam" id="PF01734">
    <property type="entry name" value="Patatin"/>
    <property type="match status" value="1"/>
</dbReference>
<dbReference type="Pfam" id="PF12536">
    <property type="entry name" value="DUF3734"/>
    <property type="match status" value="1"/>
</dbReference>
<feature type="active site" description="Proton acceptor" evidence="4">
    <location>
        <position position="227"/>
    </location>
</feature>
<dbReference type="PANTHER" id="PTHR14226">
    <property type="entry name" value="NEUROPATHY TARGET ESTERASE/SWISS CHEESE D.MELANOGASTER"/>
    <property type="match status" value="1"/>
</dbReference>
<evidence type="ECO:0000256" key="3">
    <source>
        <dbReference type="ARBA" id="ARBA00023098"/>
    </source>
</evidence>
<organism evidence="7 8">
    <name type="scientific">Caballeronia glathei</name>
    <dbReference type="NCBI Taxonomy" id="60547"/>
    <lineage>
        <taxon>Bacteria</taxon>
        <taxon>Pseudomonadati</taxon>
        <taxon>Pseudomonadota</taxon>
        <taxon>Betaproteobacteria</taxon>
        <taxon>Burkholderiales</taxon>
        <taxon>Burkholderiaceae</taxon>
        <taxon>Caballeronia</taxon>
    </lineage>
</organism>
<dbReference type="PANTHER" id="PTHR14226:SF57">
    <property type="entry name" value="BLR7027 PROTEIN"/>
    <property type="match status" value="1"/>
</dbReference>
<evidence type="ECO:0000259" key="6">
    <source>
        <dbReference type="PROSITE" id="PS51635"/>
    </source>
</evidence>
<dbReference type="AlphaFoldDB" id="A0A069PNQ4"/>
<dbReference type="STRING" id="60547.GCA_000751215_04080"/>
<name>A0A069PNQ4_9BURK</name>
<dbReference type="Proteomes" id="UP000027466">
    <property type="component" value="Unassembled WGS sequence"/>
</dbReference>
<proteinExistence type="predicted"/>
<feature type="region of interest" description="Disordered" evidence="5">
    <location>
        <begin position="382"/>
        <end position="411"/>
    </location>
</feature>
<accession>A0A069PNQ4</accession>
<evidence type="ECO:0000313" key="8">
    <source>
        <dbReference type="Proteomes" id="UP000027466"/>
    </source>
</evidence>
<dbReference type="EMBL" id="JFHC01000070">
    <property type="protein sequence ID" value="KDR38951.1"/>
    <property type="molecule type" value="Genomic_DNA"/>
</dbReference>
<dbReference type="InterPro" id="IPR021095">
    <property type="entry name" value="DUF3734"/>
</dbReference>
<feature type="short sequence motif" description="DGA/G" evidence="4">
    <location>
        <begin position="227"/>
        <end position="229"/>
    </location>
</feature>
<evidence type="ECO:0000256" key="1">
    <source>
        <dbReference type="ARBA" id="ARBA00022801"/>
    </source>
</evidence>
<dbReference type="SUPFAM" id="SSF52151">
    <property type="entry name" value="FabD/lysophospholipase-like"/>
    <property type="match status" value="1"/>
</dbReference>
<dbReference type="GO" id="GO:0016787">
    <property type="term" value="F:hydrolase activity"/>
    <property type="evidence" value="ECO:0007669"/>
    <property type="project" value="UniProtKB-UniRule"/>
</dbReference>
<dbReference type="PROSITE" id="PS51635">
    <property type="entry name" value="PNPLA"/>
    <property type="match status" value="1"/>
</dbReference>
<evidence type="ECO:0000313" key="7">
    <source>
        <dbReference type="EMBL" id="KDR38951.1"/>
    </source>
</evidence>
<feature type="active site" description="Nucleophile" evidence="4">
    <location>
        <position position="58"/>
    </location>
</feature>
<feature type="domain" description="PNPLA" evidence="6">
    <location>
        <begin position="25"/>
        <end position="240"/>
    </location>
</feature>